<dbReference type="AlphaFoldDB" id="A0A8H5FEI1"/>
<name>A0A8H5FEI1_9AGAR</name>
<sequence>MASPSFSGLPEELKRMVLSFCDAPALESMSRTSTAFHSEADRLLYGTISVHHRRPQSFACLMTLALNKAKANLVRTLAVTLPDEYNDPSESEDESATSEEVADPAAESRAQDLEPVAGKELASESESVSDDGSIMQDDDYMAKFITGFLDDACQNMDNIVVFSFKAGNESRTEDIDDSLSYALESLSGKPSLRTLLIVQTHVPHFDVFPSWLLRYPNLDVLGVWDPDSAAFMYRPPPPNPNTTMPLMIGLDPTGTWTGCASNVESERSLNVFIYDFNTPWSTTGASNFSDACRWPMRDQSVLGQTLCKDLSLEAYSKEQSVYLSLTLQNMSATTLRGVHRVIKGLFNPRVLGNEDYDLALEIRLREPPRDIARAAWRELKMLFRTLVAQGFRPGSLEIMAADPEDTHPSHIMGAHEIEHGAHMLADVLNDRLVLQWTDMLANVQFLGKNLSYKVARDQSIKWHS</sequence>
<gene>
    <name evidence="2" type="ORF">D9611_014511</name>
</gene>
<dbReference type="EMBL" id="JAACJK010000075">
    <property type="protein sequence ID" value="KAF5334180.1"/>
    <property type="molecule type" value="Genomic_DNA"/>
</dbReference>
<feature type="compositionally biased region" description="Acidic residues" evidence="1">
    <location>
        <begin position="84"/>
        <end position="102"/>
    </location>
</feature>
<protein>
    <recommendedName>
        <fullName evidence="4">F-box domain-containing protein</fullName>
    </recommendedName>
</protein>
<dbReference type="Proteomes" id="UP000541558">
    <property type="component" value="Unassembled WGS sequence"/>
</dbReference>
<dbReference type="InterPro" id="IPR036047">
    <property type="entry name" value="F-box-like_dom_sf"/>
</dbReference>
<dbReference type="SUPFAM" id="SSF81383">
    <property type="entry name" value="F-box domain"/>
    <property type="match status" value="1"/>
</dbReference>
<evidence type="ECO:0000313" key="3">
    <source>
        <dbReference type="Proteomes" id="UP000541558"/>
    </source>
</evidence>
<reference evidence="2 3" key="1">
    <citation type="journal article" date="2020" name="ISME J.">
        <title>Uncovering the hidden diversity of litter-decomposition mechanisms in mushroom-forming fungi.</title>
        <authorList>
            <person name="Floudas D."/>
            <person name="Bentzer J."/>
            <person name="Ahren D."/>
            <person name="Johansson T."/>
            <person name="Persson P."/>
            <person name="Tunlid A."/>
        </authorList>
    </citation>
    <scope>NUCLEOTIDE SEQUENCE [LARGE SCALE GENOMIC DNA]</scope>
    <source>
        <strain evidence="2 3">CBS 175.51</strain>
    </source>
</reference>
<keyword evidence="3" id="KW-1185">Reference proteome</keyword>
<comment type="caution">
    <text evidence="2">The sequence shown here is derived from an EMBL/GenBank/DDBJ whole genome shotgun (WGS) entry which is preliminary data.</text>
</comment>
<organism evidence="2 3">
    <name type="scientific">Ephemerocybe angulata</name>
    <dbReference type="NCBI Taxonomy" id="980116"/>
    <lineage>
        <taxon>Eukaryota</taxon>
        <taxon>Fungi</taxon>
        <taxon>Dikarya</taxon>
        <taxon>Basidiomycota</taxon>
        <taxon>Agaricomycotina</taxon>
        <taxon>Agaricomycetes</taxon>
        <taxon>Agaricomycetidae</taxon>
        <taxon>Agaricales</taxon>
        <taxon>Agaricineae</taxon>
        <taxon>Psathyrellaceae</taxon>
        <taxon>Ephemerocybe</taxon>
    </lineage>
</organism>
<evidence type="ECO:0008006" key="4">
    <source>
        <dbReference type="Google" id="ProtNLM"/>
    </source>
</evidence>
<evidence type="ECO:0000313" key="2">
    <source>
        <dbReference type="EMBL" id="KAF5334180.1"/>
    </source>
</evidence>
<feature type="region of interest" description="Disordered" evidence="1">
    <location>
        <begin position="83"/>
        <end position="134"/>
    </location>
</feature>
<dbReference type="OrthoDB" id="3065666at2759"/>
<accession>A0A8H5FEI1</accession>
<proteinExistence type="predicted"/>
<dbReference type="CDD" id="cd09917">
    <property type="entry name" value="F-box_SF"/>
    <property type="match status" value="1"/>
</dbReference>
<evidence type="ECO:0000256" key="1">
    <source>
        <dbReference type="SAM" id="MobiDB-lite"/>
    </source>
</evidence>